<dbReference type="Proteomes" id="UP000525850">
    <property type="component" value="Unassembled WGS sequence"/>
</dbReference>
<protein>
    <submittedName>
        <fullName evidence="1">Uncharacterized protein</fullName>
    </submittedName>
</protein>
<sequence length="77" mass="9417">MRMFKATIYYVDEESTIRDESDFKDHLEYMFERSYGITHFEDIDKSNEFEWDDDIDINSTKAGKETYEKYFDKKVSE</sequence>
<evidence type="ECO:0000313" key="1">
    <source>
        <dbReference type="EMBL" id="EAD5787913.1"/>
    </source>
</evidence>
<evidence type="ECO:0000313" key="6">
    <source>
        <dbReference type="EMBL" id="HAB8399721.1"/>
    </source>
</evidence>
<dbReference type="Proteomes" id="UP000401273">
    <property type="component" value="Unassembled WGS sequence"/>
</dbReference>
<gene>
    <name evidence="3" type="ORF">A8L61_14785</name>
    <name evidence="4" type="ORF">B1N52_00155</name>
    <name evidence="5" type="ORF">BCZ19_00170</name>
    <name evidence="7" type="ORF">DYZ50_02910</name>
    <name evidence="2" type="ORF">E1W43_09535</name>
    <name evidence="1" type="ORF">EX365_15295</name>
    <name evidence="6" type="ORF">GYR60_14500</name>
</gene>
<reference evidence="1 9" key="4">
    <citation type="submission" date="2019-02" db="EMBL/GenBank/DDBJ databases">
        <authorList>
            <consortium name="GenomeTrakr: Next Generation Sequencing Network for Food Pathogen Tracability"/>
        </authorList>
    </citation>
    <scope>NUCLEOTIDE SEQUENCE [LARGE SCALE GENOMIC DNA]</scope>
    <source>
        <strain evidence="1 9">FDA00013853</strain>
        <strain evidence="4 13">FDA960927-006-004</strain>
        <strain evidence="5 12">FLAG-51482A</strain>
    </source>
</reference>
<evidence type="ECO:0000313" key="13">
    <source>
        <dbReference type="Proteomes" id="UP000525850"/>
    </source>
</evidence>
<reference evidence="6 14" key="2">
    <citation type="journal article" date="2018" name="Genome Biol.">
        <title>SKESA: strategic k-mer extension for scrupulous assemblies.</title>
        <authorList>
            <person name="Souvorov A."/>
            <person name="Agarwala R."/>
            <person name="Lipman D.J."/>
        </authorList>
    </citation>
    <scope>NUCLEOTIDE SEQUENCE [LARGE SCALE GENOMIC DNA]</scope>
    <source>
        <strain evidence="6 14">CFIAFB20130012</strain>
    </source>
</reference>
<dbReference type="AlphaFoldDB" id="A0A459CVE2"/>
<dbReference type="Proteomes" id="UP000427828">
    <property type="component" value="Unassembled WGS sequence"/>
</dbReference>
<dbReference type="Proteomes" id="UP000840197">
    <property type="component" value="Unassembled WGS sequence"/>
</dbReference>
<accession>A0A459CVE2</accession>
<evidence type="ECO:0000313" key="5">
    <source>
        <dbReference type="EMBL" id="ECX6923071.1"/>
    </source>
</evidence>
<dbReference type="EMBL" id="QXKO01000010">
    <property type="protein sequence ID" value="RJZ18932.1"/>
    <property type="molecule type" value="Genomic_DNA"/>
</dbReference>
<reference evidence="6" key="6">
    <citation type="submission" date="2020-01" db="EMBL/GenBank/DDBJ databases">
        <authorList>
            <consortium name="NCBI Pathogen Detection Project"/>
        </authorList>
    </citation>
    <scope>NUCLEOTIDE SEQUENCE</scope>
    <source>
        <strain evidence="6">CFIAFB20130012</strain>
    </source>
</reference>
<reference evidence="3 10" key="3">
    <citation type="submission" date="2018-06" db="EMBL/GenBank/DDBJ databases">
        <authorList>
            <consortium name="PulseNet: The National Subtyping Network for Foodborne Disease Surveillance"/>
            <person name="Tarr C.L."/>
            <person name="Trees E."/>
            <person name="Katz L.S."/>
            <person name="Carleton-Romer H.A."/>
            <person name="Stroika S."/>
            <person name="Kucerova Z."/>
            <person name="Roache K.F."/>
            <person name="Sabol A.L."/>
            <person name="Besser J."/>
            <person name="Gerner-Smidt P."/>
        </authorList>
    </citation>
    <scope>NUCLEOTIDE SEQUENCE [LARGE SCALE GENOMIC DNA]</scope>
    <source>
        <strain evidence="3 10">PNUSAL002180</strain>
    </source>
</reference>
<organism evidence="1 9">
    <name type="scientific">Listeria monocytogenes</name>
    <dbReference type="NCBI Taxonomy" id="1639"/>
    <lineage>
        <taxon>Bacteria</taxon>
        <taxon>Bacillati</taxon>
        <taxon>Bacillota</taxon>
        <taxon>Bacilli</taxon>
        <taxon>Bacillales</taxon>
        <taxon>Listeriaceae</taxon>
        <taxon>Listeria</taxon>
    </lineage>
</organism>
<comment type="caution">
    <text evidence="1">The sequence shown here is derived from an EMBL/GenBank/DDBJ whole genome shotgun (WGS) entry which is preliminary data.</text>
</comment>
<evidence type="ECO:0000313" key="11">
    <source>
        <dbReference type="Proteomes" id="UP000401273"/>
    </source>
</evidence>
<dbReference type="EMBL" id="AABAGT010000030">
    <property type="protein sequence ID" value="EAG0868535.1"/>
    <property type="molecule type" value="Genomic_DNA"/>
</dbReference>
<evidence type="ECO:0000313" key="3">
    <source>
        <dbReference type="EMBL" id="EAG0868535.1"/>
    </source>
</evidence>
<dbReference type="RefSeq" id="WP_003731672.1">
    <property type="nucleotide sequence ID" value="NC_021838.1"/>
</dbReference>
<dbReference type="EMBL" id="AAANYR010000012">
    <property type="protein sequence ID" value="EAD5787913.1"/>
    <property type="molecule type" value="Genomic_DNA"/>
</dbReference>
<evidence type="ECO:0000313" key="2">
    <source>
        <dbReference type="EMBL" id="EAE2898185.1"/>
    </source>
</evidence>
<evidence type="ECO:0000313" key="7">
    <source>
        <dbReference type="EMBL" id="RJZ18932.1"/>
    </source>
</evidence>
<dbReference type="EMBL" id="AAARLF010000004">
    <property type="protein sequence ID" value="EAE2898185.1"/>
    <property type="molecule type" value="Genomic_DNA"/>
</dbReference>
<dbReference type="Proteomes" id="UP000358545">
    <property type="component" value="Unassembled WGS sequence"/>
</dbReference>
<reference evidence="7 8" key="1">
    <citation type="journal article" date="2018" name="BMC Genomics">
        <title>Genes significantly associated with lineage II food isolates of Listeria monocytogenes.</title>
        <authorList>
            <person name="Pirone-Davies C."/>
            <person name="Chen Y."/>
            <person name="Pightling A."/>
            <person name="Ryan G."/>
            <person name="Wang Y."/>
            <person name="Yao K."/>
            <person name="Hoffmann M."/>
            <person name="Allard M.W."/>
        </authorList>
    </citation>
    <scope>NUCLEOTIDE SEQUENCE [LARGE SCALE GENOMIC DNA]</scope>
    <source>
        <strain evidence="7 8">PNUSAL000190</strain>
    </source>
</reference>
<evidence type="ECO:0000313" key="12">
    <source>
        <dbReference type="Proteomes" id="UP000427828"/>
    </source>
</evidence>
<reference evidence="2 11" key="5">
    <citation type="submission" date="2019-03" db="EMBL/GenBank/DDBJ databases">
        <authorList>
            <person name="Ashton P.M."/>
            <person name="Dallman T."/>
            <person name="Nair S."/>
            <person name="De Pinna E."/>
            <person name="Peters T."/>
            <person name="Grant K."/>
        </authorList>
    </citation>
    <scope>NUCLEOTIDE SEQUENCE [LARGE SCALE GENOMIC DNA]</scope>
    <source>
        <strain evidence="2">RL15000271</strain>
    </source>
</reference>
<dbReference type="Proteomes" id="UP000285054">
    <property type="component" value="Unassembled WGS sequence"/>
</dbReference>
<dbReference type="EMBL" id="AALAQH010000001">
    <property type="protein sequence ID" value="ECX6923071.1"/>
    <property type="molecule type" value="Genomic_DNA"/>
</dbReference>
<evidence type="ECO:0000313" key="10">
    <source>
        <dbReference type="Proteomes" id="UP000358545"/>
    </source>
</evidence>
<name>A0A459CVE2_LISMN</name>
<dbReference type="Proteomes" id="UP000344343">
    <property type="component" value="Unassembled WGS sequence"/>
</dbReference>
<evidence type="ECO:0000313" key="4">
    <source>
        <dbReference type="EMBL" id="EAG2513559.1"/>
    </source>
</evidence>
<dbReference type="EMBL" id="AABBAW010000001">
    <property type="protein sequence ID" value="EAG2513559.1"/>
    <property type="molecule type" value="Genomic_DNA"/>
</dbReference>
<dbReference type="EMBL" id="DAAIHR010000020">
    <property type="protein sequence ID" value="HAB8399721.1"/>
    <property type="molecule type" value="Genomic_DNA"/>
</dbReference>
<evidence type="ECO:0000313" key="9">
    <source>
        <dbReference type="Proteomes" id="UP000344343"/>
    </source>
</evidence>
<evidence type="ECO:0000313" key="14">
    <source>
        <dbReference type="Proteomes" id="UP000840197"/>
    </source>
</evidence>
<proteinExistence type="predicted"/>
<evidence type="ECO:0000313" key="8">
    <source>
        <dbReference type="Proteomes" id="UP000285054"/>
    </source>
</evidence>